<dbReference type="Proteomes" id="UP001374535">
    <property type="component" value="Chromosome 2"/>
</dbReference>
<dbReference type="Pfam" id="PF00989">
    <property type="entry name" value="PAS"/>
    <property type="match status" value="2"/>
</dbReference>
<dbReference type="FunFam" id="3.30.450.20:FF:000039">
    <property type="entry name" value="Phytochrome"/>
    <property type="match status" value="1"/>
</dbReference>
<dbReference type="Gene3D" id="3.30.450.20">
    <property type="entry name" value="PAS domain"/>
    <property type="match status" value="1"/>
</dbReference>
<feature type="region of interest" description="Disordered" evidence="7">
    <location>
        <begin position="805"/>
        <end position="824"/>
    </location>
</feature>
<dbReference type="InterPro" id="IPR000014">
    <property type="entry name" value="PAS"/>
</dbReference>
<dbReference type="GO" id="GO:0006508">
    <property type="term" value="P:proteolysis"/>
    <property type="evidence" value="ECO:0007669"/>
    <property type="project" value="InterPro"/>
</dbReference>
<dbReference type="Gene3D" id="3.30.450.270">
    <property type="match status" value="1"/>
</dbReference>
<keyword evidence="6" id="KW-0175">Coiled coil</keyword>
<dbReference type="Pfam" id="PF00360">
    <property type="entry name" value="PHY"/>
    <property type="match status" value="1"/>
</dbReference>
<dbReference type="InterPro" id="IPR013515">
    <property type="entry name" value="Phytochrome_cen-reg"/>
</dbReference>
<feature type="domain" description="PAS" evidence="8">
    <location>
        <begin position="482"/>
        <end position="553"/>
    </location>
</feature>
<organism evidence="10 11">
    <name type="scientific">Vigna mungo</name>
    <name type="common">Black gram</name>
    <name type="synonym">Phaseolus mungo</name>
    <dbReference type="NCBI Taxonomy" id="3915"/>
    <lineage>
        <taxon>Eukaryota</taxon>
        <taxon>Viridiplantae</taxon>
        <taxon>Streptophyta</taxon>
        <taxon>Embryophyta</taxon>
        <taxon>Tracheophyta</taxon>
        <taxon>Spermatophyta</taxon>
        <taxon>Magnoliopsida</taxon>
        <taxon>eudicotyledons</taxon>
        <taxon>Gunneridae</taxon>
        <taxon>Pentapetalae</taxon>
        <taxon>rosids</taxon>
        <taxon>fabids</taxon>
        <taxon>Fabales</taxon>
        <taxon>Fabaceae</taxon>
        <taxon>Papilionoideae</taxon>
        <taxon>50 kb inversion clade</taxon>
        <taxon>NPAAA clade</taxon>
        <taxon>indigoferoid/millettioid clade</taxon>
        <taxon>Phaseoleae</taxon>
        <taxon>Vigna</taxon>
    </lineage>
</organism>
<evidence type="ECO:0000313" key="11">
    <source>
        <dbReference type="Proteomes" id="UP001374535"/>
    </source>
</evidence>
<proteinExistence type="predicted"/>
<dbReference type="InterPro" id="IPR035965">
    <property type="entry name" value="PAS-like_dom_sf"/>
</dbReference>
<gene>
    <name evidence="10" type="ORF">V8G54_005895</name>
</gene>
<keyword evidence="3" id="KW-0716">Sensory transduction</keyword>
<evidence type="ECO:0000259" key="9">
    <source>
        <dbReference type="PROSITE" id="PS50113"/>
    </source>
</evidence>
<dbReference type="InterPro" id="IPR013767">
    <property type="entry name" value="PAS_fold"/>
</dbReference>
<dbReference type="InterPro" id="IPR043150">
    <property type="entry name" value="Phytochrome_PHY_sf"/>
</dbReference>
<evidence type="ECO:0000259" key="8">
    <source>
        <dbReference type="PROSITE" id="PS50112"/>
    </source>
</evidence>
<reference evidence="10 11" key="1">
    <citation type="journal article" date="2023" name="Life. Sci Alliance">
        <title>Evolutionary insights into 3D genome organization and epigenetic landscape of Vigna mungo.</title>
        <authorList>
            <person name="Junaid A."/>
            <person name="Singh B."/>
            <person name="Bhatia S."/>
        </authorList>
    </citation>
    <scope>NUCLEOTIDE SEQUENCE [LARGE SCALE GENOMIC DNA]</scope>
    <source>
        <strain evidence="10">Urdbean</strain>
    </source>
</reference>
<evidence type="ECO:0000313" key="10">
    <source>
        <dbReference type="EMBL" id="WVZ18573.1"/>
    </source>
</evidence>
<evidence type="ECO:0008006" key="12">
    <source>
        <dbReference type="Google" id="ProtNLM"/>
    </source>
</evidence>
<evidence type="ECO:0000256" key="7">
    <source>
        <dbReference type="SAM" id="MobiDB-lite"/>
    </source>
</evidence>
<dbReference type="PROSITE" id="PS00141">
    <property type="entry name" value="ASP_PROTEASE"/>
    <property type="match status" value="1"/>
</dbReference>
<feature type="compositionally biased region" description="Basic and acidic residues" evidence="7">
    <location>
        <begin position="37"/>
        <end position="48"/>
    </location>
</feature>
<protein>
    <recommendedName>
        <fullName evidence="12">PAS domain-containing protein</fullName>
    </recommendedName>
</protein>
<feature type="compositionally biased region" description="Basic and acidic residues" evidence="7">
    <location>
        <begin position="805"/>
        <end position="814"/>
    </location>
</feature>
<dbReference type="EMBL" id="CP144699">
    <property type="protein sequence ID" value="WVZ18573.1"/>
    <property type="molecule type" value="Genomic_DNA"/>
</dbReference>
<sequence length="824" mass="92572">MEKILNARVGRMEERMMAIESTMEEVTAEVRAITREFRQRSRNRDRSSKGRRNFVNAGRGPRLPENSREESEEDRGEVRRSRRKRVELPTFEGVDLMGWIAQAEKIFERQSATEKEKMKFVYRCMERGLASFWFRFWRKKTTHPTWKRFTDDLTRRFGGQHQDTVVEKLLAVRQKGSLDEDIQELESLVPRTSGKPYHSSLNVSVNLGASIINGGGAAGKGGTTWGRCNSSSGTVARTETYRGSSEVIVNSGGGQEDEEDEVEEGPEIEQKTMELSVLSAGGLTQSKTMKRQGWVQGKKGLVLIDSGASYSLISTRLVKELGLKSTSPTEARVKDIAEWLLSNPRDSTGLTTNSLADASYPSVASLGEAVCGMATTRINPKHFLFWFRSHTAKEVKWGGAKHHSEDRDDGGKMNPRPSFKVFLEVVKSKRLPWEVSEINAIHSLQIMIRDSFQGTEITGPKTSNYVQKTDTSTGVMDELSSVALEMVRLIETATVLIFGVDSGGVINWWNSKIAKLTGLRGSEAMGKSMVNEIIHADSCDTFKNTLSRALQGEEKKNVEFKIKHFGFQQQQKVVYLMVNTCTSKDYTDSVVGVCFVGQDITYEKMVQDKFIKLGGDYKAIVQSLSLLIPSIFSSVESASCSEWNAAMERLSGWKRNEVIGKLLPGEIFGSFLSTKRNREFVESCITANKRIDVGENILGYFCFLQVVTPDLNQSSEKHEPIDRENISESKELAYILQVIETMPLAWSLSPVEFVEGEIEESDLTPNKEGLAEGRELLEALKDIKDHLLQAYSFEKEMTKVWEVNRTKEEGKTLEEDLPPPKPPD</sequence>
<evidence type="ECO:0000256" key="5">
    <source>
        <dbReference type="ARBA" id="ARBA00023170"/>
    </source>
</evidence>
<feature type="coiled-coil region" evidence="6">
    <location>
        <begin position="9"/>
        <end position="36"/>
    </location>
</feature>
<evidence type="ECO:0000256" key="2">
    <source>
        <dbReference type="ARBA" id="ARBA00022543"/>
    </source>
</evidence>
<evidence type="ECO:0000256" key="1">
    <source>
        <dbReference type="ARBA" id="ARBA00002479"/>
    </source>
</evidence>
<feature type="domain" description="PAC" evidence="9">
    <location>
        <begin position="556"/>
        <end position="612"/>
    </location>
</feature>
<dbReference type="InterPro" id="IPR000700">
    <property type="entry name" value="PAS-assoc_C"/>
</dbReference>
<dbReference type="GO" id="GO:0004190">
    <property type="term" value="F:aspartic-type endopeptidase activity"/>
    <property type="evidence" value="ECO:0007669"/>
    <property type="project" value="InterPro"/>
</dbReference>
<feature type="domain" description="PAS" evidence="8">
    <location>
        <begin position="616"/>
        <end position="661"/>
    </location>
</feature>
<dbReference type="SMART" id="SM00091">
    <property type="entry name" value="PAS"/>
    <property type="match status" value="2"/>
</dbReference>
<dbReference type="SUPFAM" id="SSF55785">
    <property type="entry name" value="PYP-like sensor domain (PAS domain)"/>
    <property type="match status" value="1"/>
</dbReference>
<keyword evidence="4" id="KW-0157">Chromophore</keyword>
<accession>A0AAQ3S6U2</accession>
<evidence type="ECO:0000256" key="6">
    <source>
        <dbReference type="SAM" id="Coils"/>
    </source>
</evidence>
<dbReference type="GO" id="GO:0009584">
    <property type="term" value="P:detection of visible light"/>
    <property type="evidence" value="ECO:0007669"/>
    <property type="project" value="InterPro"/>
</dbReference>
<keyword evidence="2" id="KW-0600">Photoreceptor protein</keyword>
<evidence type="ECO:0000256" key="4">
    <source>
        <dbReference type="ARBA" id="ARBA00022991"/>
    </source>
</evidence>
<dbReference type="CDD" id="cd00130">
    <property type="entry name" value="PAS"/>
    <property type="match status" value="1"/>
</dbReference>
<dbReference type="Gene3D" id="3.30.450.40">
    <property type="match status" value="1"/>
</dbReference>
<dbReference type="PANTHER" id="PTHR47876">
    <property type="entry name" value="OS08G0260000 PROTEIN"/>
    <property type="match status" value="1"/>
</dbReference>
<comment type="function">
    <text evidence="1">Regulatory photoreceptor which exists in two forms that are reversibly interconvertible by light: the Pr form that absorbs maximally in the red region of the spectrum and the Pfr form that absorbs maximally in the far-red region. Photoconversion of Pr to Pfr induces an array of morphogenic responses, whereas reconversion of Pfr to Pr cancels the induction of those responses. Pfr controls the expression of a number of nuclear genes including those encoding the small subunit of ribulose-bisphosphate carboxylase, chlorophyll A/B binding protein, protochlorophyllide reductase, rRNA, etc. It also controls the expression of its own gene(s) in a negative feedback fashion.</text>
</comment>
<dbReference type="PROSITE" id="PS50112">
    <property type="entry name" value="PAS"/>
    <property type="match status" value="2"/>
</dbReference>
<keyword evidence="5" id="KW-0675">Receptor</keyword>
<dbReference type="AlphaFoldDB" id="A0AAQ3S6U2"/>
<dbReference type="SUPFAM" id="SSF55781">
    <property type="entry name" value="GAF domain-like"/>
    <property type="match status" value="1"/>
</dbReference>
<name>A0AAQ3S6U2_VIGMU</name>
<dbReference type="PANTHER" id="PTHR47876:SF3">
    <property type="entry name" value="PHYTOCHROME 1"/>
    <property type="match status" value="1"/>
</dbReference>
<dbReference type="NCBIfam" id="TIGR00229">
    <property type="entry name" value="sensory_box"/>
    <property type="match status" value="1"/>
</dbReference>
<dbReference type="GO" id="GO:0006355">
    <property type="term" value="P:regulation of DNA-templated transcription"/>
    <property type="evidence" value="ECO:0007669"/>
    <property type="project" value="InterPro"/>
</dbReference>
<dbReference type="InterPro" id="IPR001969">
    <property type="entry name" value="Aspartic_peptidase_AS"/>
</dbReference>
<dbReference type="PROSITE" id="PS50113">
    <property type="entry name" value="PAC"/>
    <property type="match status" value="1"/>
</dbReference>
<dbReference type="InterPro" id="IPR029016">
    <property type="entry name" value="GAF-like_dom_sf"/>
</dbReference>
<dbReference type="GO" id="GO:0009881">
    <property type="term" value="F:photoreceptor activity"/>
    <property type="evidence" value="ECO:0007669"/>
    <property type="project" value="UniProtKB-KW"/>
</dbReference>
<keyword evidence="11" id="KW-1185">Reference proteome</keyword>
<evidence type="ECO:0000256" key="3">
    <source>
        <dbReference type="ARBA" id="ARBA00022606"/>
    </source>
</evidence>
<feature type="region of interest" description="Disordered" evidence="7">
    <location>
        <begin position="37"/>
        <end position="82"/>
    </location>
</feature>